<feature type="compositionally biased region" description="Basic and acidic residues" evidence="8">
    <location>
        <begin position="358"/>
        <end position="371"/>
    </location>
</feature>
<feature type="transmembrane region" description="Helical" evidence="9">
    <location>
        <begin position="65"/>
        <end position="83"/>
    </location>
</feature>
<dbReference type="Pfam" id="PF04258">
    <property type="entry name" value="Peptidase_A22B"/>
    <property type="match status" value="1"/>
</dbReference>
<accession>A0A9W8G3P4</accession>
<comment type="similarity">
    <text evidence="2">Belongs to the peptidase A22B family.</text>
</comment>
<keyword evidence="3 9" id="KW-0812">Transmembrane</keyword>
<feature type="transmembrane region" description="Helical" evidence="9">
    <location>
        <begin position="142"/>
        <end position="161"/>
    </location>
</feature>
<sequence length="434" mass="48311">MSGIYAAYAAIGAMALGPIYLGSFYTLDRVKSSERKKKKRPEFPEYSDSEDSDAEENETVTTEDAYMFPVYGSVALFSMYLVFKYLNKDWVNTLLSAYFALMGVVVMTQVSVRVAKVVTHIKLPLFHVNVVHRSKSVFNLKFTYLNIVMLLLSCVFTLAYVWSKNWVLSNVFGLALSVSAINLIRLDSFKSGMIMLMGLFVYDIFWVFGTEVMVSVARNFDAPIKVVAPKSFTPQEGKLQFTMLGLGDIIIPGVFVALCLRFDRQRYLDALGYSKDKPLPSVLRGRHHGFAFPKPYFASSLAAYVLGLVTTIGVMHAFGTAQPALLYLSPACILSVLITAGARREIGAVFGYAENKDDKKEAPMGEEEKPVHRYNLRNHDTPVSGGELADDEQENVAKVLEEKVNPLEKEEGGEEDGKKAGSKKTRKTRAKAKK</sequence>
<evidence type="ECO:0000256" key="4">
    <source>
        <dbReference type="ARBA" id="ARBA00022801"/>
    </source>
</evidence>
<proteinExistence type="inferred from homology"/>
<feature type="transmembrane region" description="Helical" evidence="9">
    <location>
        <begin position="6"/>
        <end position="27"/>
    </location>
</feature>
<feature type="transmembrane region" description="Helical" evidence="9">
    <location>
        <begin position="95"/>
        <end position="115"/>
    </location>
</feature>
<dbReference type="GO" id="GO:0033619">
    <property type="term" value="P:membrane protein proteolysis"/>
    <property type="evidence" value="ECO:0007669"/>
    <property type="project" value="TreeGrafter"/>
</dbReference>
<evidence type="ECO:0000256" key="8">
    <source>
        <dbReference type="SAM" id="MobiDB-lite"/>
    </source>
</evidence>
<feature type="region of interest" description="Disordered" evidence="8">
    <location>
        <begin position="38"/>
        <end position="57"/>
    </location>
</feature>
<feature type="compositionally biased region" description="Basic residues" evidence="8">
    <location>
        <begin position="420"/>
        <end position="434"/>
    </location>
</feature>
<protein>
    <submittedName>
        <fullName evidence="10">Uncharacterized protein</fullName>
    </submittedName>
</protein>
<dbReference type="SMART" id="SM00730">
    <property type="entry name" value="PSN"/>
    <property type="match status" value="1"/>
</dbReference>
<name>A0A9W8G3P4_9FUNG</name>
<dbReference type="PANTHER" id="PTHR12174">
    <property type="entry name" value="SIGNAL PEPTIDE PEPTIDASE"/>
    <property type="match status" value="1"/>
</dbReference>
<dbReference type="InterPro" id="IPR007369">
    <property type="entry name" value="Peptidase_A22B_SPP"/>
</dbReference>
<evidence type="ECO:0000313" key="11">
    <source>
        <dbReference type="Proteomes" id="UP001151518"/>
    </source>
</evidence>
<keyword evidence="4" id="KW-0378">Hydrolase</keyword>
<evidence type="ECO:0000256" key="3">
    <source>
        <dbReference type="ARBA" id="ARBA00022692"/>
    </source>
</evidence>
<gene>
    <name evidence="10" type="ORF">GGI25_002514</name>
</gene>
<keyword evidence="6 9" id="KW-1133">Transmembrane helix</keyword>
<reference evidence="10" key="1">
    <citation type="submission" date="2022-07" db="EMBL/GenBank/DDBJ databases">
        <title>Phylogenomic reconstructions and comparative analyses of Kickxellomycotina fungi.</title>
        <authorList>
            <person name="Reynolds N.K."/>
            <person name="Stajich J.E."/>
            <person name="Barry K."/>
            <person name="Grigoriev I.V."/>
            <person name="Crous P."/>
            <person name="Smith M.E."/>
        </authorList>
    </citation>
    <scope>NUCLEOTIDE SEQUENCE</scope>
    <source>
        <strain evidence="10">NRRL 3115</strain>
    </source>
</reference>
<comment type="caution">
    <text evidence="10">The sequence shown here is derived from an EMBL/GenBank/DDBJ whole genome shotgun (WGS) entry which is preliminary data.</text>
</comment>
<keyword evidence="5" id="KW-0256">Endoplasmic reticulum</keyword>
<dbReference type="GO" id="GO:0098553">
    <property type="term" value="C:lumenal side of endoplasmic reticulum membrane"/>
    <property type="evidence" value="ECO:0007669"/>
    <property type="project" value="TreeGrafter"/>
</dbReference>
<feature type="compositionally biased region" description="Acidic residues" evidence="8">
    <location>
        <begin position="45"/>
        <end position="57"/>
    </location>
</feature>
<dbReference type="Proteomes" id="UP001151518">
    <property type="component" value="Unassembled WGS sequence"/>
</dbReference>
<dbReference type="GO" id="GO:0042500">
    <property type="term" value="F:aspartic endopeptidase activity, intramembrane cleaving"/>
    <property type="evidence" value="ECO:0007669"/>
    <property type="project" value="InterPro"/>
</dbReference>
<feature type="transmembrane region" description="Helical" evidence="9">
    <location>
        <begin position="167"/>
        <end position="184"/>
    </location>
</feature>
<organism evidence="10 11">
    <name type="scientific">Coemansia spiralis</name>
    <dbReference type="NCBI Taxonomy" id="417178"/>
    <lineage>
        <taxon>Eukaryota</taxon>
        <taxon>Fungi</taxon>
        <taxon>Fungi incertae sedis</taxon>
        <taxon>Zoopagomycota</taxon>
        <taxon>Kickxellomycotina</taxon>
        <taxon>Kickxellomycetes</taxon>
        <taxon>Kickxellales</taxon>
        <taxon>Kickxellaceae</taxon>
        <taxon>Coemansia</taxon>
    </lineage>
</organism>
<feature type="transmembrane region" description="Helical" evidence="9">
    <location>
        <begin position="196"/>
        <end position="220"/>
    </location>
</feature>
<feature type="region of interest" description="Disordered" evidence="8">
    <location>
        <begin position="358"/>
        <end position="434"/>
    </location>
</feature>
<dbReference type="InterPro" id="IPR006639">
    <property type="entry name" value="Preselin/SPP"/>
</dbReference>
<dbReference type="EMBL" id="JANBTW010000023">
    <property type="protein sequence ID" value="KAJ2678163.1"/>
    <property type="molecule type" value="Genomic_DNA"/>
</dbReference>
<evidence type="ECO:0000256" key="5">
    <source>
        <dbReference type="ARBA" id="ARBA00022824"/>
    </source>
</evidence>
<feature type="transmembrane region" description="Helical" evidence="9">
    <location>
        <begin position="296"/>
        <end position="318"/>
    </location>
</feature>
<feature type="transmembrane region" description="Helical" evidence="9">
    <location>
        <begin position="324"/>
        <end position="342"/>
    </location>
</feature>
<dbReference type="GO" id="GO:0006465">
    <property type="term" value="P:signal peptide processing"/>
    <property type="evidence" value="ECO:0007669"/>
    <property type="project" value="TreeGrafter"/>
</dbReference>
<evidence type="ECO:0000256" key="7">
    <source>
        <dbReference type="ARBA" id="ARBA00023136"/>
    </source>
</evidence>
<feature type="transmembrane region" description="Helical" evidence="9">
    <location>
        <begin position="240"/>
        <end position="260"/>
    </location>
</feature>
<feature type="compositionally biased region" description="Basic and acidic residues" evidence="8">
    <location>
        <begin position="399"/>
        <end position="419"/>
    </location>
</feature>
<dbReference type="GO" id="GO:0098554">
    <property type="term" value="C:cytoplasmic side of endoplasmic reticulum membrane"/>
    <property type="evidence" value="ECO:0007669"/>
    <property type="project" value="TreeGrafter"/>
</dbReference>
<dbReference type="AlphaFoldDB" id="A0A9W8G3P4"/>
<evidence type="ECO:0000256" key="1">
    <source>
        <dbReference type="ARBA" id="ARBA00004477"/>
    </source>
</evidence>
<dbReference type="OrthoDB" id="29661at2759"/>
<evidence type="ECO:0000313" key="10">
    <source>
        <dbReference type="EMBL" id="KAJ2678163.1"/>
    </source>
</evidence>
<evidence type="ECO:0000256" key="2">
    <source>
        <dbReference type="ARBA" id="ARBA00006859"/>
    </source>
</evidence>
<keyword evidence="7 9" id="KW-0472">Membrane</keyword>
<dbReference type="PANTHER" id="PTHR12174:SF23">
    <property type="entry name" value="MINOR HISTOCOMPATIBILITY ANTIGEN H13"/>
    <property type="match status" value="1"/>
</dbReference>
<comment type="subcellular location">
    <subcellularLocation>
        <location evidence="1">Endoplasmic reticulum membrane</location>
        <topology evidence="1">Multi-pass membrane protein</topology>
    </subcellularLocation>
</comment>
<evidence type="ECO:0000256" key="6">
    <source>
        <dbReference type="ARBA" id="ARBA00022989"/>
    </source>
</evidence>
<evidence type="ECO:0000256" key="9">
    <source>
        <dbReference type="SAM" id="Phobius"/>
    </source>
</evidence>